<keyword evidence="7 9" id="KW-1133">Transmembrane helix</keyword>
<dbReference type="PANTHER" id="PTHR30413:SF8">
    <property type="entry name" value="TRANSPORT PERMEASE PROTEIN"/>
    <property type="match status" value="1"/>
</dbReference>
<feature type="domain" description="ABC transmembrane type-2" evidence="10">
    <location>
        <begin position="51"/>
        <end position="282"/>
    </location>
</feature>
<feature type="transmembrane region" description="Helical" evidence="9">
    <location>
        <begin position="124"/>
        <end position="152"/>
    </location>
</feature>
<dbReference type="GO" id="GO:0015920">
    <property type="term" value="P:lipopolysaccharide transport"/>
    <property type="evidence" value="ECO:0007669"/>
    <property type="project" value="TreeGrafter"/>
</dbReference>
<dbReference type="RefSeq" id="WP_068772483.1">
    <property type="nucleotide sequence ID" value="NZ_CP109796.1"/>
</dbReference>
<evidence type="ECO:0000256" key="9">
    <source>
        <dbReference type="RuleBase" id="RU361157"/>
    </source>
</evidence>
<gene>
    <name evidence="11" type="ORF">AW736_22120</name>
</gene>
<accession>A0A178IC51</accession>
<dbReference type="Pfam" id="PF01061">
    <property type="entry name" value="ABC2_membrane"/>
    <property type="match status" value="1"/>
</dbReference>
<evidence type="ECO:0000256" key="4">
    <source>
        <dbReference type="ARBA" id="ARBA00022475"/>
    </source>
</evidence>
<evidence type="ECO:0000256" key="1">
    <source>
        <dbReference type="ARBA" id="ARBA00004429"/>
    </source>
</evidence>
<comment type="subcellular location">
    <subcellularLocation>
        <location evidence="1">Cell inner membrane</location>
        <topology evidence="1">Multi-pass membrane protein</topology>
    </subcellularLocation>
    <subcellularLocation>
        <location evidence="9">Cell membrane</location>
        <topology evidence="9">Multi-pass membrane protein</topology>
    </subcellularLocation>
</comment>
<dbReference type="EMBL" id="LRRQ01000167">
    <property type="protein sequence ID" value="OAM87612.1"/>
    <property type="molecule type" value="Genomic_DNA"/>
</dbReference>
<keyword evidence="8 9" id="KW-0472">Membrane</keyword>
<dbReference type="InterPro" id="IPR047817">
    <property type="entry name" value="ABC2_TM_bact-type"/>
</dbReference>
<feature type="transmembrane region" description="Helical" evidence="9">
    <location>
        <begin position="259"/>
        <end position="279"/>
    </location>
</feature>
<evidence type="ECO:0000256" key="3">
    <source>
        <dbReference type="ARBA" id="ARBA00022448"/>
    </source>
</evidence>
<dbReference type="PANTHER" id="PTHR30413">
    <property type="entry name" value="INNER MEMBRANE TRANSPORT PERMEASE"/>
    <property type="match status" value="1"/>
</dbReference>
<evidence type="ECO:0000256" key="6">
    <source>
        <dbReference type="ARBA" id="ARBA00022692"/>
    </source>
</evidence>
<proteinExistence type="inferred from homology"/>
<evidence type="ECO:0000313" key="11">
    <source>
        <dbReference type="EMBL" id="OAM87612.1"/>
    </source>
</evidence>
<dbReference type="GO" id="GO:0140359">
    <property type="term" value="F:ABC-type transporter activity"/>
    <property type="evidence" value="ECO:0007669"/>
    <property type="project" value="InterPro"/>
</dbReference>
<dbReference type="GO" id="GO:0005886">
    <property type="term" value="C:plasma membrane"/>
    <property type="evidence" value="ECO:0007669"/>
    <property type="project" value="UniProtKB-SubCell"/>
</dbReference>
<dbReference type="Proteomes" id="UP000078486">
    <property type="component" value="Unassembled WGS sequence"/>
</dbReference>
<dbReference type="STRING" id="1184151.AW736_22120"/>
<comment type="similarity">
    <text evidence="2 9">Belongs to the ABC-2 integral membrane protein family.</text>
</comment>
<keyword evidence="3 9" id="KW-0813">Transport</keyword>
<sequence>MSLAKSAPAEIRIRPNQNWLGLDWQSLLHYRDLLYLLVRRDFVSKYKQTVLGPLWFIINPLITTVVFTLVFGRMIGITTDGINPILFYLCGLVPWTYFSNVLNSTSHTFTGNAHLFGKVYFPRVIVPFALSISHLFTLAIQLCTFLAVYVIYKLTGRADHLAPGPLLALVPVFILNMGLLGVGTGMLFSGLTAKYRDFHHLSGFVVQLWMYATPVIYPLSKLLEKLPADWQWLALLNPMTLVTDGFRLALMGAGTFAPVGYAISFGVSLLVFLAGLFLFQRTARTVVDTV</sequence>
<evidence type="ECO:0000313" key="12">
    <source>
        <dbReference type="Proteomes" id="UP000078486"/>
    </source>
</evidence>
<feature type="transmembrane region" description="Helical" evidence="9">
    <location>
        <begin position="200"/>
        <end position="220"/>
    </location>
</feature>
<evidence type="ECO:0000256" key="2">
    <source>
        <dbReference type="ARBA" id="ARBA00007783"/>
    </source>
</evidence>
<feature type="transmembrane region" description="Helical" evidence="9">
    <location>
        <begin position="54"/>
        <end position="73"/>
    </location>
</feature>
<evidence type="ECO:0000259" key="10">
    <source>
        <dbReference type="PROSITE" id="PS51012"/>
    </source>
</evidence>
<protein>
    <recommendedName>
        <fullName evidence="9">Transport permease protein</fullName>
    </recommendedName>
</protein>
<evidence type="ECO:0000256" key="5">
    <source>
        <dbReference type="ARBA" id="ARBA00022519"/>
    </source>
</evidence>
<keyword evidence="6 9" id="KW-0812">Transmembrane</keyword>
<dbReference type="OrthoDB" id="9786910at2"/>
<comment type="caution">
    <text evidence="11">The sequence shown here is derived from an EMBL/GenBank/DDBJ whole genome shotgun (WGS) entry which is preliminary data.</text>
</comment>
<feature type="transmembrane region" description="Helical" evidence="9">
    <location>
        <begin position="85"/>
        <end position="104"/>
    </location>
</feature>
<keyword evidence="4 9" id="KW-1003">Cell membrane</keyword>
<name>A0A178IC51_9BACT</name>
<dbReference type="InterPro" id="IPR013525">
    <property type="entry name" value="ABC2_TM"/>
</dbReference>
<organism evidence="11 12">
    <name type="scientific">Termitidicoccus mucosus</name>
    <dbReference type="NCBI Taxonomy" id="1184151"/>
    <lineage>
        <taxon>Bacteria</taxon>
        <taxon>Pseudomonadati</taxon>
        <taxon>Verrucomicrobiota</taxon>
        <taxon>Opitutia</taxon>
        <taxon>Opitutales</taxon>
        <taxon>Opitutaceae</taxon>
        <taxon>Termitidicoccus</taxon>
    </lineage>
</organism>
<reference evidence="11 12" key="1">
    <citation type="submission" date="2016-01" db="EMBL/GenBank/DDBJ databases">
        <title>High potential of lignocellulose degradation of a new Verrucomicrobia species.</title>
        <authorList>
            <person name="Wang Y."/>
            <person name="Shi Y."/>
            <person name="Qiu Z."/>
            <person name="Liu S."/>
            <person name="Yang H."/>
        </authorList>
    </citation>
    <scope>NUCLEOTIDE SEQUENCE [LARGE SCALE GENOMIC DNA]</scope>
    <source>
        <strain evidence="11 12">TSB47</strain>
    </source>
</reference>
<keyword evidence="5" id="KW-0997">Cell inner membrane</keyword>
<keyword evidence="12" id="KW-1185">Reference proteome</keyword>
<dbReference type="PROSITE" id="PS51012">
    <property type="entry name" value="ABC_TM2"/>
    <property type="match status" value="1"/>
</dbReference>
<evidence type="ECO:0000256" key="8">
    <source>
        <dbReference type="ARBA" id="ARBA00023136"/>
    </source>
</evidence>
<feature type="transmembrane region" description="Helical" evidence="9">
    <location>
        <begin position="164"/>
        <end position="188"/>
    </location>
</feature>
<dbReference type="AlphaFoldDB" id="A0A178IC51"/>
<evidence type="ECO:0000256" key="7">
    <source>
        <dbReference type="ARBA" id="ARBA00022989"/>
    </source>
</evidence>